<keyword evidence="3" id="KW-1185">Reference proteome</keyword>
<gene>
    <name evidence="2" type="ORF">ACFPN5_12485</name>
</gene>
<organism evidence="2 3">
    <name type="scientific">Massilia niabensis</name>
    <dbReference type="NCBI Taxonomy" id="544910"/>
    <lineage>
        <taxon>Bacteria</taxon>
        <taxon>Pseudomonadati</taxon>
        <taxon>Pseudomonadota</taxon>
        <taxon>Betaproteobacteria</taxon>
        <taxon>Burkholderiales</taxon>
        <taxon>Oxalobacteraceae</taxon>
        <taxon>Telluria group</taxon>
        <taxon>Massilia</taxon>
    </lineage>
</organism>
<proteinExistence type="predicted"/>
<dbReference type="Proteomes" id="UP001596050">
    <property type="component" value="Unassembled WGS sequence"/>
</dbReference>
<reference evidence="3" key="1">
    <citation type="journal article" date="2019" name="Int. J. Syst. Evol. Microbiol.">
        <title>The Global Catalogue of Microorganisms (GCM) 10K type strain sequencing project: providing services to taxonomists for standard genome sequencing and annotation.</title>
        <authorList>
            <consortium name="The Broad Institute Genomics Platform"/>
            <consortium name="The Broad Institute Genome Sequencing Center for Infectious Disease"/>
            <person name="Wu L."/>
            <person name="Ma J."/>
        </authorList>
    </citation>
    <scope>NUCLEOTIDE SEQUENCE [LARGE SCALE GENOMIC DNA]</scope>
    <source>
        <strain evidence="3">KACC 12649</strain>
    </source>
</reference>
<evidence type="ECO:0008006" key="4">
    <source>
        <dbReference type="Google" id="ProtNLM"/>
    </source>
</evidence>
<protein>
    <recommendedName>
        <fullName evidence="4">MSHA biogenesis protein MshK</fullName>
    </recommendedName>
</protein>
<dbReference type="PROSITE" id="PS51257">
    <property type="entry name" value="PROKAR_LIPOPROTEIN"/>
    <property type="match status" value="1"/>
</dbReference>
<evidence type="ECO:0000256" key="1">
    <source>
        <dbReference type="SAM" id="MobiDB-lite"/>
    </source>
</evidence>
<accession>A0ABW0L704</accession>
<comment type="caution">
    <text evidence="2">The sequence shown here is derived from an EMBL/GenBank/DDBJ whole genome shotgun (WGS) entry which is preliminary data.</text>
</comment>
<dbReference type="EMBL" id="JBHSMU010000013">
    <property type="protein sequence ID" value="MFC5460622.1"/>
    <property type="molecule type" value="Genomic_DNA"/>
</dbReference>
<evidence type="ECO:0000313" key="2">
    <source>
        <dbReference type="EMBL" id="MFC5460622.1"/>
    </source>
</evidence>
<evidence type="ECO:0000313" key="3">
    <source>
        <dbReference type="Proteomes" id="UP001596050"/>
    </source>
</evidence>
<sequence>MDETVKPGLSASVLLIGGAVAAACASAQPLQDPTRPPASVLARQPGAGGTAGLAAAAPEKRAPRLQSVLIARQPGGRHIAVVDGETLRLGELYKGARVTRIEQNAVELTRGRARQVLTLHAPATPGASGIERVRNE</sequence>
<feature type="region of interest" description="Disordered" evidence="1">
    <location>
        <begin position="29"/>
        <end position="59"/>
    </location>
</feature>
<dbReference type="RefSeq" id="WP_379783654.1">
    <property type="nucleotide sequence ID" value="NZ_JBHSMU010000013.1"/>
</dbReference>
<name>A0ABW0L704_9BURK</name>